<sequence length="60" mass="6759">MRITYKHDFGIWLRGSTPFKILPTANKVPITFWKVLDCSNSSMANFKFINGSATSFSVDA</sequence>
<protein>
    <submittedName>
        <fullName evidence="2">Uncharacterized protein</fullName>
    </submittedName>
</protein>
<accession>A0A915I9L0</accession>
<name>A0A915I9L0_ROMCU</name>
<organism evidence="1 2">
    <name type="scientific">Romanomermis culicivorax</name>
    <name type="common">Nematode worm</name>
    <dbReference type="NCBI Taxonomy" id="13658"/>
    <lineage>
        <taxon>Eukaryota</taxon>
        <taxon>Metazoa</taxon>
        <taxon>Ecdysozoa</taxon>
        <taxon>Nematoda</taxon>
        <taxon>Enoplea</taxon>
        <taxon>Dorylaimia</taxon>
        <taxon>Mermithida</taxon>
        <taxon>Mermithoidea</taxon>
        <taxon>Mermithidae</taxon>
        <taxon>Romanomermis</taxon>
    </lineage>
</organism>
<dbReference type="WBParaSite" id="nRc.2.0.1.t09975-RA">
    <property type="protein sequence ID" value="nRc.2.0.1.t09975-RA"/>
    <property type="gene ID" value="nRc.2.0.1.g09975"/>
</dbReference>
<evidence type="ECO:0000313" key="2">
    <source>
        <dbReference type="WBParaSite" id="nRc.2.0.1.t09975-RA"/>
    </source>
</evidence>
<evidence type="ECO:0000313" key="1">
    <source>
        <dbReference type="Proteomes" id="UP000887565"/>
    </source>
</evidence>
<proteinExistence type="predicted"/>
<reference evidence="2" key="1">
    <citation type="submission" date="2022-11" db="UniProtKB">
        <authorList>
            <consortium name="WormBaseParasite"/>
        </authorList>
    </citation>
    <scope>IDENTIFICATION</scope>
</reference>
<keyword evidence="1" id="KW-1185">Reference proteome</keyword>
<dbReference type="Proteomes" id="UP000887565">
    <property type="component" value="Unplaced"/>
</dbReference>
<dbReference type="AlphaFoldDB" id="A0A915I9L0"/>